<keyword evidence="1" id="KW-0812">Transmembrane</keyword>
<evidence type="ECO:0000313" key="2">
    <source>
        <dbReference type="EMBL" id="KAF7639657.1"/>
    </source>
</evidence>
<gene>
    <name evidence="2" type="ORF">Mgra_00000983</name>
</gene>
<feature type="transmembrane region" description="Helical" evidence="1">
    <location>
        <begin position="324"/>
        <end position="343"/>
    </location>
</feature>
<keyword evidence="1" id="KW-1133">Transmembrane helix</keyword>
<feature type="non-terminal residue" evidence="2">
    <location>
        <position position="1"/>
    </location>
</feature>
<comment type="caution">
    <text evidence="2">The sequence shown here is derived from an EMBL/GenBank/DDBJ whole genome shotgun (WGS) entry which is preliminary data.</text>
</comment>
<sequence>KLSKILCQLWLKSTNQLINEEYQNYSIFLQFPLPIQFENQNKKSLIIEDLINFIEKMDLLIINLDFLIEIKQIIPNLINRLIKLLYKFCSDSNGNLIFCNNSNKIVLFINHLILASVLPIIQKQQTHYLSANLFEEENEIIKKPIIERSFSLEILEDDYIYYLSLLPNKDNEINRIKLICNIFSEKWQNANYLRFNPFLILKAYSTKFWIKEKNFRKKSKQFRRPPQHNEWIPLITDYALALKLAQNKLEIRKKLFNLKIFSEDKIFQLNTTTSSPDWFILALFLSSTNLNSELTNELIELFLFNKEKLYYITIKIYPLNLKNYFIFFVQLNYLPFYIYYYFIQNKFILIYFQLNKLNNIYFYQFWEALHFCGFLDNLINNNQLLIYKNFPSKIINLLFRPENSLINNFSFTKYSHLLIEENNINNNKEIFYLPLINNNNEKEKEENINFDEYFKENNNQNIYWF</sequence>
<evidence type="ECO:0000313" key="3">
    <source>
        <dbReference type="Proteomes" id="UP000605970"/>
    </source>
</evidence>
<reference evidence="2" key="1">
    <citation type="journal article" date="2020" name="Ecol. Evol.">
        <title>Genome structure and content of the rice root-knot nematode (Meloidogyne graminicola).</title>
        <authorList>
            <person name="Phan N.T."/>
            <person name="Danchin E.G.J."/>
            <person name="Klopp C."/>
            <person name="Perfus-Barbeoch L."/>
            <person name="Kozlowski D.K."/>
            <person name="Koutsovoulos G.D."/>
            <person name="Lopez-Roques C."/>
            <person name="Bouchez O."/>
            <person name="Zahm M."/>
            <person name="Besnard G."/>
            <person name="Bellafiore S."/>
        </authorList>
    </citation>
    <scope>NUCLEOTIDE SEQUENCE</scope>
    <source>
        <strain evidence="2">VN-18</strain>
    </source>
</reference>
<dbReference type="EMBL" id="JABEBT010000004">
    <property type="protein sequence ID" value="KAF7639657.1"/>
    <property type="molecule type" value="Genomic_DNA"/>
</dbReference>
<keyword evidence="3" id="KW-1185">Reference proteome</keyword>
<dbReference type="Proteomes" id="UP000605970">
    <property type="component" value="Unassembled WGS sequence"/>
</dbReference>
<dbReference type="AlphaFoldDB" id="A0A8T0A1D7"/>
<proteinExistence type="predicted"/>
<evidence type="ECO:0000256" key="1">
    <source>
        <dbReference type="SAM" id="Phobius"/>
    </source>
</evidence>
<organism evidence="2 3">
    <name type="scientific">Meloidogyne graminicola</name>
    <dbReference type="NCBI Taxonomy" id="189291"/>
    <lineage>
        <taxon>Eukaryota</taxon>
        <taxon>Metazoa</taxon>
        <taxon>Ecdysozoa</taxon>
        <taxon>Nematoda</taxon>
        <taxon>Chromadorea</taxon>
        <taxon>Rhabditida</taxon>
        <taxon>Tylenchina</taxon>
        <taxon>Tylenchomorpha</taxon>
        <taxon>Tylenchoidea</taxon>
        <taxon>Meloidogynidae</taxon>
        <taxon>Meloidogyninae</taxon>
        <taxon>Meloidogyne</taxon>
    </lineage>
</organism>
<dbReference type="OrthoDB" id="10637626at2759"/>
<name>A0A8T0A1D7_9BILA</name>
<keyword evidence="1" id="KW-0472">Membrane</keyword>
<accession>A0A8T0A1D7</accession>
<protein>
    <submittedName>
        <fullName evidence="2">Uncharacterized protein</fullName>
    </submittedName>
</protein>